<dbReference type="STRING" id="380248.SAMN05216251_11341"/>
<accession>A0A1I2IB68</accession>
<dbReference type="OrthoDB" id="5510591at2"/>
<gene>
    <name evidence="2" type="ORF">SAMN05216251_11341</name>
</gene>
<dbReference type="RefSeq" id="WP_093715309.1">
    <property type="nucleotide sequence ID" value="NZ_FONG01000013.1"/>
</dbReference>
<sequence length="224" mass="23061">MRLLELTPLLRGPQPGGAIIDTRPWNSADAVRSAAAERGHRLTRLEPGPAAAGPVTDALAGADGVVIAPQSTPQPDTATAGRDLAAALLPLIQAAAPTAHIVLVSHFLVGHGRNHPNGKPGTWALRDFEHALRAGASGWTILRPTWLSQDPPGSYAVRLSQDPLADGLVTSSDIAAVVLTALESPHTARGLTAAIHNVPVTQPVADTGGFFAGLLPDAEFAGAR</sequence>
<dbReference type="InterPro" id="IPR016040">
    <property type="entry name" value="NAD(P)-bd_dom"/>
</dbReference>
<dbReference type="Gene3D" id="3.40.50.720">
    <property type="entry name" value="NAD(P)-binding Rossmann-like Domain"/>
    <property type="match status" value="1"/>
</dbReference>
<name>A0A1I2IB68_9ACTN</name>
<dbReference type="AlphaFoldDB" id="A0A1I2IB68"/>
<organism evidence="2 3">
    <name type="scientific">Actinacidiphila alni</name>
    <dbReference type="NCBI Taxonomy" id="380248"/>
    <lineage>
        <taxon>Bacteria</taxon>
        <taxon>Bacillati</taxon>
        <taxon>Actinomycetota</taxon>
        <taxon>Actinomycetes</taxon>
        <taxon>Kitasatosporales</taxon>
        <taxon>Streptomycetaceae</taxon>
        <taxon>Actinacidiphila</taxon>
    </lineage>
</organism>
<dbReference type="EMBL" id="FONG01000013">
    <property type="protein sequence ID" value="SFF39582.1"/>
    <property type="molecule type" value="Genomic_DNA"/>
</dbReference>
<dbReference type="SUPFAM" id="SSF51735">
    <property type="entry name" value="NAD(P)-binding Rossmann-fold domains"/>
    <property type="match status" value="1"/>
</dbReference>
<proteinExistence type="predicted"/>
<dbReference type="Pfam" id="PF13460">
    <property type="entry name" value="NAD_binding_10"/>
    <property type="match status" value="1"/>
</dbReference>
<evidence type="ECO:0000313" key="2">
    <source>
        <dbReference type="EMBL" id="SFF39582.1"/>
    </source>
</evidence>
<evidence type="ECO:0000259" key="1">
    <source>
        <dbReference type="Pfam" id="PF13460"/>
    </source>
</evidence>
<protein>
    <submittedName>
        <fullName evidence="2">NAD(P)H-binding</fullName>
    </submittedName>
</protein>
<dbReference type="InterPro" id="IPR036291">
    <property type="entry name" value="NAD(P)-bd_dom_sf"/>
</dbReference>
<dbReference type="Proteomes" id="UP000199323">
    <property type="component" value="Unassembled WGS sequence"/>
</dbReference>
<evidence type="ECO:0000313" key="3">
    <source>
        <dbReference type="Proteomes" id="UP000199323"/>
    </source>
</evidence>
<reference evidence="2 3" key="1">
    <citation type="submission" date="2016-10" db="EMBL/GenBank/DDBJ databases">
        <authorList>
            <person name="de Groot N.N."/>
        </authorList>
    </citation>
    <scope>NUCLEOTIDE SEQUENCE [LARGE SCALE GENOMIC DNA]</scope>
    <source>
        <strain evidence="2 3">CGMCC 4.3510</strain>
    </source>
</reference>
<keyword evidence="3" id="KW-1185">Reference proteome</keyword>
<feature type="domain" description="NAD(P)-binding" evidence="1">
    <location>
        <begin position="51"/>
        <end position="185"/>
    </location>
</feature>